<proteinExistence type="predicted"/>
<sequence length="60" mass="7074">MEQIISNNKNGSTEIYYKLFSMLSLLTFHKITSIEKKKKSLKISHENELENLTKNNPYKL</sequence>
<evidence type="ECO:0008006" key="3">
    <source>
        <dbReference type="Google" id="ProtNLM"/>
    </source>
</evidence>
<name>A0A1S9SSE1_BACMY</name>
<evidence type="ECO:0000313" key="1">
    <source>
        <dbReference type="EMBL" id="OOR00607.1"/>
    </source>
</evidence>
<dbReference type="Proteomes" id="UP000190696">
    <property type="component" value="Unassembled WGS sequence"/>
</dbReference>
<gene>
    <name evidence="1" type="ORF">BW900_31275</name>
</gene>
<organism evidence="1 2">
    <name type="scientific">Bacillus mycoides</name>
    <dbReference type="NCBI Taxonomy" id="1405"/>
    <lineage>
        <taxon>Bacteria</taxon>
        <taxon>Bacillati</taxon>
        <taxon>Bacillota</taxon>
        <taxon>Bacilli</taxon>
        <taxon>Bacillales</taxon>
        <taxon>Bacillaceae</taxon>
        <taxon>Bacillus</taxon>
        <taxon>Bacillus cereus group</taxon>
    </lineage>
</organism>
<dbReference type="EMBL" id="MUAI01000119">
    <property type="protein sequence ID" value="OOR00607.1"/>
    <property type="molecule type" value="Genomic_DNA"/>
</dbReference>
<comment type="caution">
    <text evidence="1">The sequence shown here is derived from an EMBL/GenBank/DDBJ whole genome shotgun (WGS) entry which is preliminary data.</text>
</comment>
<evidence type="ECO:0000313" key="2">
    <source>
        <dbReference type="Proteomes" id="UP000190696"/>
    </source>
</evidence>
<dbReference type="AlphaFoldDB" id="A0A1S9SSE1"/>
<protein>
    <recommendedName>
        <fullName evidence="3">DNA mismatch repair protein MutT</fullName>
    </recommendedName>
</protein>
<reference evidence="1 2" key="1">
    <citation type="submission" date="2017-01" db="EMBL/GenBank/DDBJ databases">
        <title>Bacillus cereus isolates.</title>
        <authorList>
            <person name="Beno S.M."/>
        </authorList>
    </citation>
    <scope>NUCLEOTIDE SEQUENCE [LARGE SCALE GENOMIC DNA]</scope>
    <source>
        <strain evidence="1 2">FSL W7-1108</strain>
    </source>
</reference>
<dbReference type="RefSeq" id="WP_002139654.1">
    <property type="nucleotide sequence ID" value="NZ_CP036076.1"/>
</dbReference>
<accession>A0A1S9SSE1</accession>